<name>A0A1Q3D4K8_CEPFO</name>
<dbReference type="AlphaFoldDB" id="A0A1Q3D4K8"/>
<proteinExistence type="predicted"/>
<evidence type="ECO:0008006" key="3">
    <source>
        <dbReference type="Google" id="ProtNLM"/>
    </source>
</evidence>
<dbReference type="PANTHER" id="PTHR46146">
    <property type="entry name" value="SERINE/THREONINE-PROTEIN KINASE-LIKE PROTEIN CCR4"/>
    <property type="match status" value="1"/>
</dbReference>
<dbReference type="Gene3D" id="2.130.10.30">
    <property type="entry name" value="Regulator of chromosome condensation 1/beta-lactamase-inhibitor protein II"/>
    <property type="match status" value="1"/>
</dbReference>
<protein>
    <recommendedName>
        <fullName evidence="3">RCC1 domain-containing protein</fullName>
    </recommendedName>
</protein>
<gene>
    <name evidence="1" type="ORF">CFOL_v3_30863</name>
</gene>
<dbReference type="EMBL" id="BDDD01004314">
    <property type="protein sequence ID" value="GAV87437.1"/>
    <property type="molecule type" value="Genomic_DNA"/>
</dbReference>
<dbReference type="OrthoDB" id="61110at2759"/>
<evidence type="ECO:0000313" key="1">
    <source>
        <dbReference type="EMBL" id="GAV87437.1"/>
    </source>
</evidence>
<keyword evidence="2" id="KW-1185">Reference proteome</keyword>
<dbReference type="Proteomes" id="UP000187406">
    <property type="component" value="Unassembled WGS sequence"/>
</dbReference>
<dbReference type="InParanoid" id="A0A1Q3D4K8"/>
<sequence>MASLVDGQSHVCGLTATGFLVCKGNNDSGQLNVPFSPAFEFTRLALGENFSCAIRGRNGLVVCWGGINRFIANVSFESIVAGIDFVCGLTTMNLSVICWTSPMGVGEYASPHIWTGDLKTVFDRRVGLPKTNEAEAVELMANTALHGVNLEEKKRPNVTDIVANLERSLTLFEDSQASFSTNSL</sequence>
<reference evidence="2" key="1">
    <citation type="submission" date="2016-04" db="EMBL/GenBank/DDBJ databases">
        <title>Cephalotus genome sequencing.</title>
        <authorList>
            <person name="Fukushima K."/>
            <person name="Hasebe M."/>
            <person name="Fang X."/>
        </authorList>
    </citation>
    <scope>NUCLEOTIDE SEQUENCE [LARGE SCALE GENOMIC DNA]</scope>
    <source>
        <strain evidence="2">cv. St1</strain>
    </source>
</reference>
<dbReference type="PANTHER" id="PTHR46146:SF1">
    <property type="entry name" value="SERINE_THREONINE-PROTEIN KINASE-LIKE PROTEIN CCR3"/>
    <property type="match status" value="1"/>
</dbReference>
<organism evidence="1 2">
    <name type="scientific">Cephalotus follicularis</name>
    <name type="common">Albany pitcher plant</name>
    <dbReference type="NCBI Taxonomy" id="3775"/>
    <lineage>
        <taxon>Eukaryota</taxon>
        <taxon>Viridiplantae</taxon>
        <taxon>Streptophyta</taxon>
        <taxon>Embryophyta</taxon>
        <taxon>Tracheophyta</taxon>
        <taxon>Spermatophyta</taxon>
        <taxon>Magnoliopsida</taxon>
        <taxon>eudicotyledons</taxon>
        <taxon>Gunneridae</taxon>
        <taxon>Pentapetalae</taxon>
        <taxon>rosids</taxon>
        <taxon>fabids</taxon>
        <taxon>Oxalidales</taxon>
        <taxon>Cephalotaceae</taxon>
        <taxon>Cephalotus</taxon>
    </lineage>
</organism>
<evidence type="ECO:0000313" key="2">
    <source>
        <dbReference type="Proteomes" id="UP000187406"/>
    </source>
</evidence>
<dbReference type="STRING" id="3775.A0A1Q3D4K8"/>
<accession>A0A1Q3D4K8</accession>
<comment type="caution">
    <text evidence="1">The sequence shown here is derived from an EMBL/GenBank/DDBJ whole genome shotgun (WGS) entry which is preliminary data.</text>
</comment>
<dbReference type="InterPro" id="IPR009091">
    <property type="entry name" value="RCC1/BLIP-II"/>
</dbReference>
<dbReference type="SUPFAM" id="SSF50985">
    <property type="entry name" value="RCC1/BLIP-II"/>
    <property type="match status" value="1"/>
</dbReference>